<dbReference type="Proteomes" id="UP001596523">
    <property type="component" value="Unassembled WGS sequence"/>
</dbReference>
<name>A0ABW2JMZ6_9ACTN</name>
<evidence type="ECO:0008006" key="4">
    <source>
        <dbReference type="Google" id="ProtNLM"/>
    </source>
</evidence>
<gene>
    <name evidence="2" type="ORF">ACFQVC_21595</name>
</gene>
<organism evidence="2 3">
    <name type="scientific">Streptomyces monticola</name>
    <dbReference type="NCBI Taxonomy" id="2666263"/>
    <lineage>
        <taxon>Bacteria</taxon>
        <taxon>Bacillati</taxon>
        <taxon>Actinomycetota</taxon>
        <taxon>Actinomycetes</taxon>
        <taxon>Kitasatosporales</taxon>
        <taxon>Streptomycetaceae</taxon>
        <taxon>Streptomyces</taxon>
    </lineage>
</organism>
<evidence type="ECO:0000313" key="3">
    <source>
        <dbReference type="Proteomes" id="UP001596523"/>
    </source>
</evidence>
<proteinExistence type="predicted"/>
<evidence type="ECO:0000313" key="2">
    <source>
        <dbReference type="EMBL" id="MFC7306813.1"/>
    </source>
</evidence>
<keyword evidence="3" id="KW-1185">Reference proteome</keyword>
<dbReference type="RefSeq" id="WP_381832576.1">
    <property type="nucleotide sequence ID" value="NZ_JBHTCF010000009.1"/>
</dbReference>
<feature type="region of interest" description="Disordered" evidence="1">
    <location>
        <begin position="1"/>
        <end position="33"/>
    </location>
</feature>
<evidence type="ECO:0000256" key="1">
    <source>
        <dbReference type="SAM" id="MobiDB-lite"/>
    </source>
</evidence>
<reference evidence="3" key="1">
    <citation type="journal article" date="2019" name="Int. J. Syst. Evol. Microbiol.">
        <title>The Global Catalogue of Microorganisms (GCM) 10K type strain sequencing project: providing services to taxonomists for standard genome sequencing and annotation.</title>
        <authorList>
            <consortium name="The Broad Institute Genomics Platform"/>
            <consortium name="The Broad Institute Genome Sequencing Center for Infectious Disease"/>
            <person name="Wu L."/>
            <person name="Ma J."/>
        </authorList>
    </citation>
    <scope>NUCLEOTIDE SEQUENCE [LARGE SCALE GENOMIC DNA]</scope>
    <source>
        <strain evidence="3">SYNS20</strain>
    </source>
</reference>
<protein>
    <recommendedName>
        <fullName evidence="4">ATP/GTP-binding protein</fullName>
    </recommendedName>
</protein>
<accession>A0ABW2JMZ6</accession>
<dbReference type="EMBL" id="JBHTCF010000009">
    <property type="protein sequence ID" value="MFC7306813.1"/>
    <property type="molecule type" value="Genomic_DNA"/>
</dbReference>
<sequence length="193" mass="20863">MGDGMGIMPRFDGEEAEPPDRGDGENGGEDPPQVSVKEVAQHAVEQLELPQPDIRLSPDEDESQVVHFPTWMWLSQTSWKPVTETAEVTGVSVTATARPQRTVWSMGDGRQVVCKGRGTAFSTEYAADAMSPDCGHIYRRSSAGSPGDAYTLTATLVWDVTWEGEGEQGAVPGLQTTSERKVTVSEVQAVVVR</sequence>
<comment type="caution">
    <text evidence="2">The sequence shown here is derived from an EMBL/GenBank/DDBJ whole genome shotgun (WGS) entry which is preliminary data.</text>
</comment>